<evidence type="ECO:0000313" key="2">
    <source>
        <dbReference type="Proteomes" id="UP000317039"/>
    </source>
</evidence>
<protein>
    <submittedName>
        <fullName evidence="1">Uncharacterized protein</fullName>
    </submittedName>
</protein>
<gene>
    <name evidence="1" type="ORF">FOH10_17900</name>
</gene>
<proteinExistence type="predicted"/>
<dbReference type="KEGG" id="nod:FOH10_17900"/>
<name>A0A516NN34_9NOCA</name>
<dbReference type="Proteomes" id="UP000317039">
    <property type="component" value="Chromosome"/>
</dbReference>
<reference evidence="1 2" key="1">
    <citation type="submission" date="2019-07" db="EMBL/GenBank/DDBJ databases">
        <title>Complete Genome Sequence and Methylome Analysis of Nocardia otitidis-caviarum NEB252.</title>
        <authorList>
            <person name="Fomenkov A."/>
            <person name="Anton B.P."/>
            <person name="Vincze T."/>
            <person name="Roberts R.J."/>
        </authorList>
    </citation>
    <scope>NUCLEOTIDE SEQUENCE [LARGE SCALE GENOMIC DNA]</scope>
    <source>
        <strain evidence="1 2">NEB252</strain>
    </source>
</reference>
<organism evidence="1 2">
    <name type="scientific">Nocardia otitidiscaviarum</name>
    <dbReference type="NCBI Taxonomy" id="1823"/>
    <lineage>
        <taxon>Bacteria</taxon>
        <taxon>Bacillati</taxon>
        <taxon>Actinomycetota</taxon>
        <taxon>Actinomycetes</taxon>
        <taxon>Mycobacteriales</taxon>
        <taxon>Nocardiaceae</taxon>
        <taxon>Nocardia</taxon>
    </lineage>
</organism>
<dbReference type="EMBL" id="CP041695">
    <property type="protein sequence ID" value="QDP80309.1"/>
    <property type="molecule type" value="Genomic_DNA"/>
</dbReference>
<dbReference type="AlphaFoldDB" id="A0A516NN34"/>
<dbReference type="RefSeq" id="WP_143981599.1">
    <property type="nucleotide sequence ID" value="NZ_CP041695.1"/>
</dbReference>
<sequence length="63" mass="6686">MHELPPVAHSAVPDSTLTPSRAHRIMQDHRGCPVSVCPAKAQAKRLLIEAGKLVPADAPHMGS</sequence>
<accession>A0A516NN34</accession>
<evidence type="ECO:0000313" key="1">
    <source>
        <dbReference type="EMBL" id="QDP80309.1"/>
    </source>
</evidence>
<dbReference type="GeneID" id="80334244"/>